<dbReference type="Gene3D" id="1.25.40.10">
    <property type="entry name" value="Tetratricopeptide repeat domain"/>
    <property type="match status" value="3"/>
</dbReference>
<accession>A0AAU9JDE9</accession>
<dbReference type="SUPFAM" id="SSF48452">
    <property type="entry name" value="TPR-like"/>
    <property type="match status" value="2"/>
</dbReference>
<sequence length="772" mass="92695">MNKVSCSLDSFDAIFISSCGHFACPKHYFYYKSQGFELERIKISVNNKSKEILINFILAVREKFTFYSNDLINPKNQSDSEEYISRLKTITEAYNYCNRILLLLARKQFVSTKLILSPFEYFLIEPPCKAKKYVNNFRYSEDLIHFYKSFKTYVFDFNYFKFEDQRYIHGFEHKTSYYKSHISSFCYILFSNFIQISEYEMAYELIQSLLSYKELYYHPLIEKTLSICEEFCNILKKFIKKEDYNKLLEQWEALDISSYQTSESTLKNSLIRILSAIFRNESKNSCLFNFLLRVKNFCWNFGYKYDAIILNQELGWLHYNNKNYNKAKIYFMKSINYHKELKKSEFSKLLFDPYRGLAMTYKSLNKTKKVKKILEIIEKEEVNFLNKNKFKFYATIAEIDYLLNSYEKAIKKIWMCIKLSKQNEFNSSDELSGLYLYLGKIYTLKGDFKRAHIYFHNANSLIGILSSGDPKVKEIYKAMGVFYLNSQWYKDALMCFEYAANNSLGHELLFLKFSIGIAYFWMFNYERAIECLIWVQEQMLYFEEIYKSELFIVNAYIGELCYLIGWDKYAIYFAEAIKFIDYYDANQIDIFFKSSNFVFDYFYWIFQYEKCEIILSKINEILINCEYLKFRRPYYLIKLAELYIAYNKIEQAEKYLGEAEILLIIDKILLCPQKNIKINDLDCISDYIELAKIYINLFNTFPKAEKILKYAEEVVSTKRCNDRFSKLAIYNLLGALYFKEQRWEESRHYIQLSLDLHKEFNHNSDIYGSKFQ</sequence>
<gene>
    <name evidence="1" type="ORF">BSTOLATCC_MIC36087</name>
</gene>
<dbReference type="AlphaFoldDB" id="A0AAU9JDE9"/>
<keyword evidence="2" id="KW-1185">Reference proteome</keyword>
<evidence type="ECO:0000313" key="2">
    <source>
        <dbReference type="Proteomes" id="UP001162131"/>
    </source>
</evidence>
<dbReference type="SMART" id="SM00028">
    <property type="entry name" value="TPR"/>
    <property type="match status" value="6"/>
</dbReference>
<dbReference type="Proteomes" id="UP001162131">
    <property type="component" value="Unassembled WGS sequence"/>
</dbReference>
<dbReference type="InterPro" id="IPR011990">
    <property type="entry name" value="TPR-like_helical_dom_sf"/>
</dbReference>
<dbReference type="InterPro" id="IPR019734">
    <property type="entry name" value="TPR_rpt"/>
</dbReference>
<reference evidence="1" key="1">
    <citation type="submission" date="2021-09" db="EMBL/GenBank/DDBJ databases">
        <authorList>
            <consortium name="AG Swart"/>
            <person name="Singh M."/>
            <person name="Singh A."/>
            <person name="Seah K."/>
            <person name="Emmerich C."/>
        </authorList>
    </citation>
    <scope>NUCLEOTIDE SEQUENCE</scope>
    <source>
        <strain evidence="1">ATCC30299</strain>
    </source>
</reference>
<dbReference type="EMBL" id="CAJZBQ010000036">
    <property type="protein sequence ID" value="CAG9324293.1"/>
    <property type="molecule type" value="Genomic_DNA"/>
</dbReference>
<comment type="caution">
    <text evidence="1">The sequence shown here is derived from an EMBL/GenBank/DDBJ whole genome shotgun (WGS) entry which is preliminary data.</text>
</comment>
<proteinExistence type="predicted"/>
<name>A0AAU9JDE9_9CILI</name>
<evidence type="ECO:0008006" key="3">
    <source>
        <dbReference type="Google" id="ProtNLM"/>
    </source>
</evidence>
<protein>
    <recommendedName>
        <fullName evidence="3">Tetratricopeptide repeat protein</fullName>
    </recommendedName>
</protein>
<evidence type="ECO:0000313" key="1">
    <source>
        <dbReference type="EMBL" id="CAG9324293.1"/>
    </source>
</evidence>
<organism evidence="1 2">
    <name type="scientific">Blepharisma stoltei</name>
    <dbReference type="NCBI Taxonomy" id="1481888"/>
    <lineage>
        <taxon>Eukaryota</taxon>
        <taxon>Sar</taxon>
        <taxon>Alveolata</taxon>
        <taxon>Ciliophora</taxon>
        <taxon>Postciliodesmatophora</taxon>
        <taxon>Heterotrichea</taxon>
        <taxon>Heterotrichida</taxon>
        <taxon>Blepharismidae</taxon>
        <taxon>Blepharisma</taxon>
    </lineage>
</organism>